<dbReference type="InterPro" id="IPR058093">
    <property type="entry name" value="LA_2272-like"/>
</dbReference>
<comment type="caution">
    <text evidence="2">The sequence shown here is derived from an EMBL/GenBank/DDBJ whole genome shotgun (WGS) entry which is preliminary data.</text>
</comment>
<evidence type="ECO:0000313" key="3">
    <source>
        <dbReference type="Proteomes" id="UP000576225"/>
    </source>
</evidence>
<dbReference type="NCBIfam" id="NF047436">
    <property type="entry name" value="LA_2272_repeat"/>
    <property type="match status" value="1"/>
</dbReference>
<sequence length="149" mass="15386">MRKKLLTGMAFAVFAAIGAVGAEPVPNDDWSFITLAFTPTQPAAAATTTVCGVKVGLPMSGGPAPVYGVEASVFNAGTDKVVGIQTSLISTVSEETTGLQFSLVNFSVKVAGVQLGIVNVADDESLQIGLLNFIKNSPVFCLPIVNVRL</sequence>
<dbReference type="Proteomes" id="UP000576225">
    <property type="component" value="Unassembled WGS sequence"/>
</dbReference>
<reference evidence="2 3" key="1">
    <citation type="submission" date="2020-04" db="EMBL/GenBank/DDBJ databases">
        <authorList>
            <person name="Hitch T.C.A."/>
            <person name="Wylensek D."/>
            <person name="Clavel T."/>
        </authorList>
    </citation>
    <scope>NUCLEOTIDE SEQUENCE [LARGE SCALE GENOMIC DNA]</scope>
    <source>
        <strain evidence="2 3">COR2-253-APC-1A</strain>
    </source>
</reference>
<dbReference type="AlphaFoldDB" id="A0A848B402"/>
<evidence type="ECO:0000313" key="2">
    <source>
        <dbReference type="EMBL" id="NMD87792.1"/>
    </source>
</evidence>
<protein>
    <recommendedName>
        <fullName evidence="4">Secreted protein</fullName>
    </recommendedName>
</protein>
<proteinExistence type="predicted"/>
<evidence type="ECO:0000256" key="1">
    <source>
        <dbReference type="SAM" id="SignalP"/>
    </source>
</evidence>
<dbReference type="EMBL" id="JABAEW010000030">
    <property type="protein sequence ID" value="NMD87792.1"/>
    <property type="molecule type" value="Genomic_DNA"/>
</dbReference>
<feature type="signal peptide" evidence="1">
    <location>
        <begin position="1"/>
        <end position="22"/>
    </location>
</feature>
<organism evidence="2 3">
    <name type="scientific">Victivallis vadensis</name>
    <dbReference type="NCBI Taxonomy" id="172901"/>
    <lineage>
        <taxon>Bacteria</taxon>
        <taxon>Pseudomonadati</taxon>
        <taxon>Lentisphaerota</taxon>
        <taxon>Lentisphaeria</taxon>
        <taxon>Victivallales</taxon>
        <taxon>Victivallaceae</taxon>
        <taxon>Victivallis</taxon>
    </lineage>
</organism>
<keyword evidence="1" id="KW-0732">Signal</keyword>
<evidence type="ECO:0008006" key="4">
    <source>
        <dbReference type="Google" id="ProtNLM"/>
    </source>
</evidence>
<gene>
    <name evidence="2" type="ORF">HF882_14490</name>
</gene>
<dbReference type="RefSeq" id="WP_168963107.1">
    <property type="nucleotide sequence ID" value="NZ_CALXNT010000118.1"/>
</dbReference>
<accession>A0A848B402</accession>
<name>A0A848B402_9BACT</name>
<feature type="chain" id="PRO_5041143013" description="Secreted protein" evidence="1">
    <location>
        <begin position="23"/>
        <end position="149"/>
    </location>
</feature>